<accession>A0A2V1J1D0</accession>
<keyword evidence="2" id="KW-1185">Reference proteome</keyword>
<dbReference type="GeneID" id="93425409"/>
<evidence type="ECO:0000313" key="2">
    <source>
        <dbReference type="Proteomes" id="UP000244925"/>
    </source>
</evidence>
<dbReference type="AlphaFoldDB" id="A0A2V1J1D0"/>
<sequence length="76" mass="8558">MASKTIKAKAVVKVLTDFGYWCLAEIRGLKEGTILEGRFNPKNKAFDFSYNGQDAMLWIGQNGELIEDETTNTIQQ</sequence>
<proteinExistence type="predicted"/>
<dbReference type="EMBL" id="PUBV01000002">
    <property type="protein sequence ID" value="PWB09301.1"/>
    <property type="molecule type" value="Genomic_DNA"/>
</dbReference>
<organism evidence="1 2">
    <name type="scientific">Paramuribaculum intestinale</name>
    <dbReference type="NCBI Taxonomy" id="2094151"/>
    <lineage>
        <taxon>Bacteria</taxon>
        <taxon>Pseudomonadati</taxon>
        <taxon>Bacteroidota</taxon>
        <taxon>Bacteroidia</taxon>
        <taxon>Bacteroidales</taxon>
        <taxon>Muribaculaceae</taxon>
        <taxon>Paramuribaculum</taxon>
    </lineage>
</organism>
<reference evidence="2" key="1">
    <citation type="submission" date="2018-02" db="EMBL/GenBank/DDBJ databases">
        <authorList>
            <person name="Clavel T."/>
            <person name="Strowig T."/>
        </authorList>
    </citation>
    <scope>NUCLEOTIDE SEQUENCE [LARGE SCALE GENOMIC DNA]</scope>
    <source>
        <strain evidence="2">DSM 100764</strain>
    </source>
</reference>
<dbReference type="RefSeq" id="WP_107034923.1">
    <property type="nucleotide sequence ID" value="NZ_CAQEXJ010000003.1"/>
</dbReference>
<comment type="caution">
    <text evidence="1">The sequence shown here is derived from an EMBL/GenBank/DDBJ whole genome shotgun (WGS) entry which is preliminary data.</text>
</comment>
<gene>
    <name evidence="1" type="ORF">C5O25_01235</name>
</gene>
<name>A0A2V1J1D0_9BACT</name>
<dbReference type="Proteomes" id="UP000244925">
    <property type="component" value="Unassembled WGS sequence"/>
</dbReference>
<protein>
    <recommendedName>
        <fullName evidence="3">YopX protein domain-containing protein</fullName>
    </recommendedName>
</protein>
<evidence type="ECO:0008006" key="3">
    <source>
        <dbReference type="Google" id="ProtNLM"/>
    </source>
</evidence>
<evidence type="ECO:0000313" key="1">
    <source>
        <dbReference type="EMBL" id="PWB09301.1"/>
    </source>
</evidence>